<dbReference type="InterPro" id="IPR001296">
    <property type="entry name" value="Glyco_trans_1"/>
</dbReference>
<evidence type="ECO:0000313" key="3">
    <source>
        <dbReference type="Proteomes" id="UP001589813"/>
    </source>
</evidence>
<keyword evidence="3" id="KW-1185">Reference proteome</keyword>
<evidence type="ECO:0000259" key="1">
    <source>
        <dbReference type="Pfam" id="PF00534"/>
    </source>
</evidence>
<dbReference type="EMBL" id="JBHLXP010000001">
    <property type="protein sequence ID" value="MFC0048779.1"/>
    <property type="molecule type" value="Genomic_DNA"/>
</dbReference>
<feature type="domain" description="Glycosyl transferase family 1" evidence="1">
    <location>
        <begin position="201"/>
        <end position="349"/>
    </location>
</feature>
<accession>A0ABV6BD29</accession>
<dbReference type="Pfam" id="PF00534">
    <property type="entry name" value="Glycos_transf_1"/>
    <property type="match status" value="1"/>
</dbReference>
<dbReference type="RefSeq" id="WP_377243278.1">
    <property type="nucleotide sequence ID" value="NZ_JBHLXP010000001.1"/>
</dbReference>
<dbReference type="NCBIfam" id="NF038255">
    <property type="entry name" value="exopoly_VpsD"/>
    <property type="match status" value="1"/>
</dbReference>
<evidence type="ECO:0000313" key="2">
    <source>
        <dbReference type="EMBL" id="MFC0048779.1"/>
    </source>
</evidence>
<comment type="caution">
    <text evidence="2">The sequence shown here is derived from an EMBL/GenBank/DDBJ whole genome shotgun (WGS) entry which is preliminary data.</text>
</comment>
<protein>
    <submittedName>
        <fullName evidence="2">VpsD family glycosyltransferase</fullName>
    </submittedName>
</protein>
<dbReference type="Proteomes" id="UP001589813">
    <property type="component" value="Unassembled WGS sequence"/>
</dbReference>
<dbReference type="Gene3D" id="3.40.50.2000">
    <property type="entry name" value="Glycogen Phosphorylase B"/>
    <property type="match status" value="2"/>
</dbReference>
<sequence>MKKVLLVVPMSTTAFGSKNAGGVDSVCQMLVEQLASVGSTEFCYRIVAFDPFNSGKTETTPVKLSDNVEFVFFSSKEKVFGLPVPGLISCNIRVMQQVAEFKPDIIHSHIGAWILGGVKVSHRIVTLHAYSTVGRNPKSFFNNVLYERLVPNLTDMVVTEYSVVGRLLLDTLKRDTKKNVQIVANPIATAFFNIQREHVEGQRLRFVTCALLTSRKRIDVSIRLLKRVKTLGIDAELVIIGPGTDQGYVGELKALVDSECLTEFVQFAGACSRPEILKYYQSAQLGLFFSIEETFGLAPLEMIAAGLPVITSKVGVLAERYDEFSQLPSVFVSDKLDVDLLANRVCEMVSADTAVAKKFISSEYSVSRVIECYESMYRRT</sequence>
<reference evidence="2 3" key="1">
    <citation type="submission" date="2024-09" db="EMBL/GenBank/DDBJ databases">
        <authorList>
            <person name="Sun Q."/>
            <person name="Mori K."/>
        </authorList>
    </citation>
    <scope>NUCLEOTIDE SEQUENCE [LARGE SCALE GENOMIC DNA]</scope>
    <source>
        <strain evidence="2 3">KCTC 23315</strain>
    </source>
</reference>
<gene>
    <name evidence="2" type="ORF">ACFFJP_10830</name>
</gene>
<dbReference type="PANTHER" id="PTHR45947:SF3">
    <property type="entry name" value="SULFOQUINOVOSYL TRANSFERASE SQD2"/>
    <property type="match status" value="1"/>
</dbReference>
<organism evidence="2 3">
    <name type="scientific">Rheinheimera tilapiae</name>
    <dbReference type="NCBI Taxonomy" id="875043"/>
    <lineage>
        <taxon>Bacteria</taxon>
        <taxon>Pseudomonadati</taxon>
        <taxon>Pseudomonadota</taxon>
        <taxon>Gammaproteobacteria</taxon>
        <taxon>Chromatiales</taxon>
        <taxon>Chromatiaceae</taxon>
        <taxon>Rheinheimera</taxon>
    </lineage>
</organism>
<dbReference type="SUPFAM" id="SSF53756">
    <property type="entry name" value="UDP-Glycosyltransferase/glycogen phosphorylase"/>
    <property type="match status" value="1"/>
</dbReference>
<dbReference type="InterPro" id="IPR050194">
    <property type="entry name" value="Glycosyltransferase_grp1"/>
</dbReference>
<name>A0ABV6BD29_9GAMM</name>
<dbReference type="CDD" id="cd03801">
    <property type="entry name" value="GT4_PimA-like"/>
    <property type="match status" value="1"/>
</dbReference>
<dbReference type="PANTHER" id="PTHR45947">
    <property type="entry name" value="SULFOQUINOVOSYL TRANSFERASE SQD2"/>
    <property type="match status" value="1"/>
</dbReference>
<proteinExistence type="predicted"/>